<proteinExistence type="predicted"/>
<dbReference type="AlphaFoldDB" id="I8TYA7"/>
<evidence type="ECO:0000313" key="2">
    <source>
        <dbReference type="Proteomes" id="UP000005361"/>
    </source>
</evidence>
<dbReference type="EMBL" id="CP010978">
    <property type="protein sequence ID" value="AJQ27055.1"/>
    <property type="molecule type" value="Genomic_DNA"/>
</dbReference>
<sequence length="57" mass="7088">MPRYGIRVRMTARSSYLEEARWYHESMLFRPFRMKELFIIFSAFSVPLRLKERLNIF</sequence>
<dbReference type="HOGENOM" id="CLU_2992637_0_0_9"/>
<dbReference type="KEGG" id="pft:JBW_01705"/>
<accession>I8TYA7</accession>
<dbReference type="Proteomes" id="UP000005361">
    <property type="component" value="Chromosome"/>
</dbReference>
<name>I8TYA7_9FIRM</name>
<organism evidence="1 2">
    <name type="scientific">Pelosinus fermentans JBW45</name>
    <dbReference type="NCBI Taxonomy" id="1192197"/>
    <lineage>
        <taxon>Bacteria</taxon>
        <taxon>Bacillati</taxon>
        <taxon>Bacillota</taxon>
        <taxon>Negativicutes</taxon>
        <taxon>Selenomonadales</taxon>
        <taxon>Sporomusaceae</taxon>
        <taxon>Pelosinus</taxon>
    </lineage>
</organism>
<gene>
    <name evidence="1" type="ORF">JBW_01705</name>
</gene>
<evidence type="ECO:0000313" key="1">
    <source>
        <dbReference type="EMBL" id="AJQ27055.1"/>
    </source>
</evidence>
<dbReference type="STRING" id="1192197.JBW_01705"/>
<reference evidence="1 2" key="1">
    <citation type="journal article" date="2015" name="Genome Announc.">
        <title>Complete Genome Sequence of Pelosinus fermentans JBW45, a Member of a Remarkably Competitive Group of Negativicutes in the Firmicutes Phylum.</title>
        <authorList>
            <person name="De Leon K.B."/>
            <person name="Utturkar S.M."/>
            <person name="Camilleri L.B."/>
            <person name="Elias D.A."/>
            <person name="Arkin A.P."/>
            <person name="Fields M.W."/>
            <person name="Brown S.D."/>
            <person name="Wall J.D."/>
        </authorList>
    </citation>
    <scope>NUCLEOTIDE SEQUENCE [LARGE SCALE GENOMIC DNA]</scope>
    <source>
        <strain evidence="1 2">JBW45</strain>
    </source>
</reference>
<protein>
    <submittedName>
        <fullName evidence="1">Uncharacterized protein</fullName>
    </submittedName>
</protein>
<reference evidence="2" key="2">
    <citation type="submission" date="2015-02" db="EMBL/GenBank/DDBJ databases">
        <title>Complete Genome Sequence of Pelosinus fermentans JBW45.</title>
        <authorList>
            <person name="De Leon K.B."/>
            <person name="Utturkar S.M."/>
            <person name="Camilleri L.B."/>
            <person name="Arkin A.P."/>
            <person name="Fields M.W."/>
            <person name="Brown S.D."/>
            <person name="Wall J.D."/>
        </authorList>
    </citation>
    <scope>NUCLEOTIDE SEQUENCE [LARGE SCALE GENOMIC DNA]</scope>
    <source>
        <strain evidence="2">JBW45</strain>
    </source>
</reference>